<keyword evidence="4" id="KW-1185">Reference proteome</keyword>
<proteinExistence type="predicted"/>
<keyword evidence="2" id="KW-0472">Membrane</keyword>
<name>A0ABS2V1X4_9ACTN</name>
<accession>A0ABS2V1X4</accession>
<reference evidence="3 4" key="1">
    <citation type="journal article" date="2016" name="Arch. Microbiol.">
        <title>Streptomyces zhihengii sp. nov., isolated from rhizospheric soil of Psammosilene tunicoides.</title>
        <authorList>
            <person name="Huang M.J."/>
            <person name="Fei J.J."/>
            <person name="Salam N."/>
            <person name="Kim C.J."/>
            <person name="Hozzein W.N."/>
            <person name="Xiao M."/>
            <person name="Huang H.Q."/>
            <person name="Li W.J."/>
        </authorList>
    </citation>
    <scope>NUCLEOTIDE SEQUENCE [LARGE SCALE GENOMIC DNA]</scope>
    <source>
        <strain evidence="3 4">YIM T102</strain>
    </source>
</reference>
<keyword evidence="2" id="KW-1133">Transmembrane helix</keyword>
<evidence type="ECO:0000313" key="4">
    <source>
        <dbReference type="Proteomes" id="UP000664109"/>
    </source>
</evidence>
<feature type="region of interest" description="Disordered" evidence="1">
    <location>
        <begin position="75"/>
        <end position="94"/>
    </location>
</feature>
<evidence type="ECO:0000256" key="2">
    <source>
        <dbReference type="SAM" id="Phobius"/>
    </source>
</evidence>
<evidence type="ECO:0000256" key="1">
    <source>
        <dbReference type="SAM" id="MobiDB-lite"/>
    </source>
</evidence>
<dbReference type="RefSeq" id="WP_205377779.1">
    <property type="nucleotide sequence ID" value="NZ_JAFEJA010000002.1"/>
</dbReference>
<comment type="caution">
    <text evidence="3">The sequence shown here is derived from an EMBL/GenBank/DDBJ whole genome shotgun (WGS) entry which is preliminary data.</text>
</comment>
<sequence>MRTDRRKPVKAVRQLRRIRSFYTGGFLLWAGSAAWTASHAPGGRQMWASLLLLGLFAGLLLTACVLLRRIEAAAPARAARRTAPGKPAAALAPE</sequence>
<organism evidence="3 4">
    <name type="scientific">Streptomyces zhihengii</name>
    <dbReference type="NCBI Taxonomy" id="1818004"/>
    <lineage>
        <taxon>Bacteria</taxon>
        <taxon>Bacillati</taxon>
        <taxon>Actinomycetota</taxon>
        <taxon>Actinomycetes</taxon>
        <taxon>Kitasatosporales</taxon>
        <taxon>Streptomycetaceae</taxon>
        <taxon>Streptomyces</taxon>
    </lineage>
</organism>
<evidence type="ECO:0000313" key="3">
    <source>
        <dbReference type="EMBL" id="MBM9623684.1"/>
    </source>
</evidence>
<gene>
    <name evidence="3" type="ORF">JE024_34380</name>
</gene>
<feature type="transmembrane region" description="Helical" evidence="2">
    <location>
        <begin position="21"/>
        <end position="40"/>
    </location>
</feature>
<protein>
    <submittedName>
        <fullName evidence="3">Uncharacterized protein</fullName>
    </submittedName>
</protein>
<feature type="transmembrane region" description="Helical" evidence="2">
    <location>
        <begin position="46"/>
        <end position="67"/>
    </location>
</feature>
<dbReference type="EMBL" id="JAFEJA010000002">
    <property type="protein sequence ID" value="MBM9623684.1"/>
    <property type="molecule type" value="Genomic_DNA"/>
</dbReference>
<dbReference type="Proteomes" id="UP000664109">
    <property type="component" value="Unassembled WGS sequence"/>
</dbReference>
<keyword evidence="2" id="KW-0812">Transmembrane</keyword>